<organism evidence="2">
    <name type="scientific">marine sediment metagenome</name>
    <dbReference type="NCBI Taxonomy" id="412755"/>
    <lineage>
        <taxon>unclassified sequences</taxon>
        <taxon>metagenomes</taxon>
        <taxon>ecological metagenomes</taxon>
    </lineage>
</organism>
<evidence type="ECO:0000313" key="2">
    <source>
        <dbReference type="EMBL" id="KKN38252.1"/>
    </source>
</evidence>
<sequence length="90" mass="10419">MEYIESFLFLILLLVYISTLKANTFIIIFSASVYLFLIFQLFYLNPIEIISSLISKLLRNPYGFILLVIPLIIDTVYKGLRGLIALKKKL</sequence>
<accession>A0A0F9QML7</accession>
<feature type="transmembrane region" description="Helical" evidence="1">
    <location>
        <begin position="6"/>
        <end position="26"/>
    </location>
</feature>
<protein>
    <submittedName>
        <fullName evidence="2">Uncharacterized protein</fullName>
    </submittedName>
</protein>
<gene>
    <name evidence="2" type="ORF">LCGC14_0755220</name>
</gene>
<feature type="transmembrane region" description="Helical" evidence="1">
    <location>
        <begin position="61"/>
        <end position="80"/>
    </location>
</feature>
<keyword evidence="1" id="KW-1133">Transmembrane helix</keyword>
<comment type="caution">
    <text evidence="2">The sequence shown here is derived from an EMBL/GenBank/DDBJ whole genome shotgun (WGS) entry which is preliminary data.</text>
</comment>
<dbReference type="AlphaFoldDB" id="A0A0F9QML7"/>
<name>A0A0F9QML7_9ZZZZ</name>
<reference evidence="2" key="1">
    <citation type="journal article" date="2015" name="Nature">
        <title>Complex archaea that bridge the gap between prokaryotes and eukaryotes.</title>
        <authorList>
            <person name="Spang A."/>
            <person name="Saw J.H."/>
            <person name="Jorgensen S.L."/>
            <person name="Zaremba-Niedzwiedzka K."/>
            <person name="Martijn J."/>
            <person name="Lind A.E."/>
            <person name="van Eijk R."/>
            <person name="Schleper C."/>
            <person name="Guy L."/>
            <person name="Ettema T.J."/>
        </authorList>
    </citation>
    <scope>NUCLEOTIDE SEQUENCE</scope>
</reference>
<proteinExistence type="predicted"/>
<feature type="transmembrane region" description="Helical" evidence="1">
    <location>
        <begin position="33"/>
        <end position="55"/>
    </location>
</feature>
<keyword evidence="1" id="KW-0472">Membrane</keyword>
<keyword evidence="1" id="KW-0812">Transmembrane</keyword>
<evidence type="ECO:0000256" key="1">
    <source>
        <dbReference type="SAM" id="Phobius"/>
    </source>
</evidence>
<dbReference type="EMBL" id="LAZR01001842">
    <property type="protein sequence ID" value="KKN38252.1"/>
    <property type="molecule type" value="Genomic_DNA"/>
</dbReference>